<dbReference type="InterPro" id="IPR014716">
    <property type="entry name" value="Fibrinogen_a/b/g_C_1"/>
</dbReference>
<dbReference type="Gene3D" id="3.90.215.10">
    <property type="entry name" value="Gamma Fibrinogen, chain A, domain 1"/>
    <property type="match status" value="1"/>
</dbReference>
<reference evidence="2" key="1">
    <citation type="submission" date="2021-01" db="UniProtKB">
        <authorList>
            <consortium name="EnsemblMetazoa"/>
        </authorList>
    </citation>
    <scope>IDENTIFICATION</scope>
</reference>
<keyword evidence="3" id="KW-1185">Reference proteome</keyword>
<dbReference type="Pfam" id="PF00147">
    <property type="entry name" value="Fibrinogen_C"/>
    <property type="match status" value="1"/>
</dbReference>
<proteinExistence type="predicted"/>
<name>A0A7M5VG42_9CNID</name>
<dbReference type="InterPro" id="IPR050373">
    <property type="entry name" value="Fibrinogen_C-term_domain"/>
</dbReference>
<dbReference type="SMART" id="SM00186">
    <property type="entry name" value="FBG"/>
    <property type="match status" value="1"/>
</dbReference>
<evidence type="ECO:0000259" key="1">
    <source>
        <dbReference type="PROSITE" id="PS51406"/>
    </source>
</evidence>
<dbReference type="GO" id="GO:0005615">
    <property type="term" value="C:extracellular space"/>
    <property type="evidence" value="ECO:0007669"/>
    <property type="project" value="TreeGrafter"/>
</dbReference>
<dbReference type="PROSITE" id="PS51406">
    <property type="entry name" value="FIBRINOGEN_C_2"/>
    <property type="match status" value="1"/>
</dbReference>
<dbReference type="AlphaFoldDB" id="A0A7M5VG42"/>
<dbReference type="OrthoDB" id="6348679at2759"/>
<accession>A0A7M5VG42</accession>
<dbReference type="PANTHER" id="PTHR19143">
    <property type="entry name" value="FIBRINOGEN/TENASCIN/ANGIOPOEITIN"/>
    <property type="match status" value="1"/>
</dbReference>
<protein>
    <recommendedName>
        <fullName evidence="1">Fibrinogen C-terminal domain-containing protein</fullName>
    </recommendedName>
</protein>
<dbReference type="NCBIfam" id="NF040941">
    <property type="entry name" value="GGGWT_bact"/>
    <property type="match status" value="1"/>
</dbReference>
<dbReference type="EnsemblMetazoa" id="CLYHEMT011573.1">
    <property type="protein sequence ID" value="CLYHEMP011573.1"/>
    <property type="gene ID" value="CLYHEMG011573"/>
</dbReference>
<organism evidence="2 3">
    <name type="scientific">Clytia hemisphaerica</name>
    <dbReference type="NCBI Taxonomy" id="252671"/>
    <lineage>
        <taxon>Eukaryota</taxon>
        <taxon>Metazoa</taxon>
        <taxon>Cnidaria</taxon>
        <taxon>Hydrozoa</taxon>
        <taxon>Hydroidolina</taxon>
        <taxon>Leptothecata</taxon>
        <taxon>Obeliida</taxon>
        <taxon>Clytiidae</taxon>
        <taxon>Clytia</taxon>
    </lineage>
</organism>
<dbReference type="InterPro" id="IPR036056">
    <property type="entry name" value="Fibrinogen-like_C"/>
</dbReference>
<sequence length="309" mass="36069">MDRQVTFLKFFGIISIAFAIRYELIGQNKKPNKPPYSIVNVKFEQHCFSKCHHDEKCASFLIQTTSKDNPITCHFYNTTTTNLIESQTALQGTKLYTDIQDCRDLYHLGYKASGIYSLNLPGGVGTKDVRCDMENRGGGWMVFTYRMIGQHDWNADWETYKNGFGEHPGDFYIGNDILHKITTSGDYEFYYISEDLETGQKYNGWYEHFYIESESDLYRLRLLGNSEGTVNTLNFHNNRAFSTIDRDNDNHETTFCARDTRKGANWWYRCGQFSPFGRFHDTTSAHVCMGVETIPKKCSKYFQMMFRRR</sequence>
<evidence type="ECO:0000313" key="3">
    <source>
        <dbReference type="Proteomes" id="UP000594262"/>
    </source>
</evidence>
<feature type="domain" description="Fibrinogen C-terminal" evidence="1">
    <location>
        <begin position="93"/>
        <end position="309"/>
    </location>
</feature>
<dbReference type="SUPFAM" id="SSF56496">
    <property type="entry name" value="Fibrinogen C-terminal domain-like"/>
    <property type="match status" value="1"/>
</dbReference>
<dbReference type="InterPro" id="IPR002181">
    <property type="entry name" value="Fibrinogen_a/b/g_C_dom"/>
</dbReference>
<evidence type="ECO:0000313" key="2">
    <source>
        <dbReference type="EnsemblMetazoa" id="CLYHEMP011573.1"/>
    </source>
</evidence>
<dbReference type="Proteomes" id="UP000594262">
    <property type="component" value="Unplaced"/>
</dbReference>